<keyword evidence="2" id="KW-0378">Hydrolase</keyword>
<comment type="caution">
    <text evidence="6">The sequence shown here is derived from an EMBL/GenBank/DDBJ whole genome shotgun (WGS) entry which is preliminary data.</text>
</comment>
<evidence type="ECO:0000313" key="7">
    <source>
        <dbReference type="Proteomes" id="UP000542674"/>
    </source>
</evidence>
<dbReference type="AlphaFoldDB" id="A0A7W7T549"/>
<dbReference type="InterPro" id="IPR021345">
    <property type="entry name" value="DUF2961"/>
</dbReference>
<dbReference type="Proteomes" id="UP000542674">
    <property type="component" value="Unassembled WGS sequence"/>
</dbReference>
<organism evidence="6 7">
    <name type="scientific">Saccharothrix violaceirubra</name>
    <dbReference type="NCBI Taxonomy" id="413306"/>
    <lineage>
        <taxon>Bacteria</taxon>
        <taxon>Bacillati</taxon>
        <taxon>Actinomycetota</taxon>
        <taxon>Actinomycetes</taxon>
        <taxon>Pseudonocardiales</taxon>
        <taxon>Pseudonocardiaceae</taxon>
        <taxon>Saccharothrix</taxon>
    </lineage>
</organism>
<feature type="domain" description="Fibronectin type-III" evidence="5">
    <location>
        <begin position="666"/>
        <end position="757"/>
    </location>
</feature>
<keyword evidence="7" id="KW-1185">Reference proteome</keyword>
<dbReference type="InterPro" id="IPR013517">
    <property type="entry name" value="FG-GAP"/>
</dbReference>
<dbReference type="SUPFAM" id="SSF69318">
    <property type="entry name" value="Integrin alpha N-terminal domain"/>
    <property type="match status" value="1"/>
</dbReference>
<dbReference type="Gene3D" id="2.40.128.340">
    <property type="match status" value="1"/>
</dbReference>
<dbReference type="GO" id="GO:0000272">
    <property type="term" value="P:polysaccharide catabolic process"/>
    <property type="evidence" value="ECO:0007669"/>
    <property type="project" value="UniProtKB-KW"/>
</dbReference>
<proteinExistence type="predicted"/>
<dbReference type="PROSITE" id="PS50853">
    <property type="entry name" value="FN3"/>
    <property type="match status" value="1"/>
</dbReference>
<dbReference type="RefSeq" id="WP_184670939.1">
    <property type="nucleotide sequence ID" value="NZ_BAABAI010000022.1"/>
</dbReference>
<dbReference type="GO" id="GO:0016798">
    <property type="term" value="F:hydrolase activity, acting on glycosyl bonds"/>
    <property type="evidence" value="ECO:0007669"/>
    <property type="project" value="UniProtKB-KW"/>
</dbReference>
<evidence type="ECO:0000256" key="4">
    <source>
        <dbReference type="SAM" id="SignalP"/>
    </source>
</evidence>
<keyword evidence="2" id="KW-0326">Glycosidase</keyword>
<dbReference type="Gene3D" id="2.60.40.10">
    <property type="entry name" value="Immunoglobulins"/>
    <property type="match status" value="1"/>
</dbReference>
<dbReference type="InterPro" id="IPR028994">
    <property type="entry name" value="Integrin_alpha_N"/>
</dbReference>
<evidence type="ECO:0000259" key="5">
    <source>
        <dbReference type="PROSITE" id="PS50853"/>
    </source>
</evidence>
<keyword evidence="3" id="KW-0624">Polysaccharide degradation</keyword>
<reference evidence="6 7" key="1">
    <citation type="submission" date="2020-08" db="EMBL/GenBank/DDBJ databases">
        <title>Sequencing the genomes of 1000 actinobacteria strains.</title>
        <authorList>
            <person name="Klenk H.-P."/>
        </authorList>
    </citation>
    <scope>NUCLEOTIDE SEQUENCE [LARGE SCALE GENOMIC DNA]</scope>
    <source>
        <strain evidence="6 7">DSM 45084</strain>
    </source>
</reference>
<feature type="signal peptide" evidence="4">
    <location>
        <begin position="1"/>
        <end position="25"/>
    </location>
</feature>
<protein>
    <recommendedName>
        <fullName evidence="5">Fibronectin type-III domain-containing protein</fullName>
    </recommendedName>
</protein>
<feature type="chain" id="PRO_5030728513" description="Fibronectin type-III domain-containing protein" evidence="4">
    <location>
        <begin position="26"/>
        <end position="1064"/>
    </location>
</feature>
<sequence length="1064" mass="112039">MRTTAFRATVVALTAAALAVPVAHADPTAVAEVGAHGWDTYRQLDRLPTLTPPGGQTRQFSSFGRDGSNDHDGFSGRYSCLRTDAQGCVIAEDAGAGEIASMWFTQGTAGRPTGDMTAVGKIRIELDGRTVVDRSLQSLVSGGQGAPFVHPLVTTADQSSGGVQVKVPMPYRTSMKITVERNPNFYHVDYRHFPTADGVVAFNPADRADDVLATLRASGTRDPKPAAAGATTASRTVSLAPGARTTLAQPTGPGAISALRLRGDLSALRLRITFDGKTTVDSPAREFFGAGLGTARTLGSLMFASDPAGWSSSWWPMPYRTGATVELVNTGTAAVSGIGTEVTSAPDARWTTALGPGGDAGYFTTQSKVGATTPGQDWAMVSAAGRGKLVGVTQNVRGATVGRGYLEGDERVHVDSSPSPQWHGTGTEDFYEGGWYFDRGEFGNPFNGNTRHLVARDGCATECDSVYRLMLADSIGYGSALDFGIEHGPQNDVPAEYSTTAYLYARPETATRRTDVLDAGDPASRSAHSWTETGGAQAALESRFEGDEDEVVVRDDVRSSTGQTSFRLAVASTNTGVLLRRLGDQTRAGQRADVLVDGVSVGTWAQPLGNDISRWLDDTYALPSSATAGKSSIAVTLRPVGGAWTAAKYAADSLVPPFLDTAAPSVPTGLAFSGTRAHSLRLNWQPASDDVAVDTYRVLGSTSASGPFTVVGTTASTSFAHKVLRANQNWYYKVVAVDAAGNAGTPSAVATARTAHPLSSDVDGDSRDDIVTFTRGTAADVFAAKSDGSRFVGDAVKWHDRFAIDGEIPVTGDFDGDGRYDVATFTRGAAADVFVSLSDGTKFAQDGWKWHDYFAADAEVPLVGDFDGDGRDDIATFTRGDNADVFVSLSTGRGFAQAGWKWHDHFAVGTERPAVGDVDGDGRDDIVTFTGGAAYVSLSDGTKFVQNAWSWHAALPGRSTLGDVDGDGRDDVVSFVDETVSVALSTGSSFGASTRWHDHFAVGEELPGVGDFDGDGRDDVVTFTRGTTADVYVATSNGSRFVGDGVRWHDGFAVGQEVPRPSLF</sequence>
<dbReference type="InterPro" id="IPR013783">
    <property type="entry name" value="Ig-like_fold"/>
</dbReference>
<dbReference type="Pfam" id="PF11175">
    <property type="entry name" value="DUF2961"/>
    <property type="match status" value="1"/>
</dbReference>
<accession>A0A7W7T549</accession>
<dbReference type="Gene3D" id="2.60.120.1390">
    <property type="match status" value="3"/>
</dbReference>
<dbReference type="PANTHER" id="PTHR46580">
    <property type="entry name" value="SENSOR KINASE-RELATED"/>
    <property type="match status" value="1"/>
</dbReference>
<evidence type="ECO:0000256" key="1">
    <source>
        <dbReference type="ARBA" id="ARBA00022729"/>
    </source>
</evidence>
<evidence type="ECO:0000313" key="6">
    <source>
        <dbReference type="EMBL" id="MBB4966727.1"/>
    </source>
</evidence>
<name>A0A7W7T549_9PSEU</name>
<dbReference type="Pfam" id="PF00041">
    <property type="entry name" value="fn3"/>
    <property type="match status" value="1"/>
</dbReference>
<dbReference type="SUPFAM" id="SSF49265">
    <property type="entry name" value="Fibronectin type III"/>
    <property type="match status" value="1"/>
</dbReference>
<dbReference type="Pfam" id="PF13517">
    <property type="entry name" value="FG-GAP_3"/>
    <property type="match status" value="2"/>
</dbReference>
<dbReference type="EMBL" id="JACHJS010000001">
    <property type="protein sequence ID" value="MBB4966727.1"/>
    <property type="molecule type" value="Genomic_DNA"/>
</dbReference>
<dbReference type="SMART" id="SM00060">
    <property type="entry name" value="FN3"/>
    <property type="match status" value="1"/>
</dbReference>
<keyword evidence="1 4" id="KW-0732">Signal</keyword>
<dbReference type="CDD" id="cd00063">
    <property type="entry name" value="FN3"/>
    <property type="match status" value="1"/>
</dbReference>
<evidence type="ECO:0000256" key="2">
    <source>
        <dbReference type="ARBA" id="ARBA00023295"/>
    </source>
</evidence>
<keyword evidence="3" id="KW-0119">Carbohydrate metabolism</keyword>
<dbReference type="InterPro" id="IPR003961">
    <property type="entry name" value="FN3_dom"/>
</dbReference>
<gene>
    <name evidence="6" type="ORF">F4559_004086</name>
</gene>
<evidence type="ECO:0000256" key="3">
    <source>
        <dbReference type="ARBA" id="ARBA00023326"/>
    </source>
</evidence>
<dbReference type="InterPro" id="IPR036116">
    <property type="entry name" value="FN3_sf"/>
</dbReference>